<dbReference type="eggNOG" id="COG0507">
    <property type="taxonomic scope" value="Bacteria"/>
</dbReference>
<evidence type="ECO:0000313" key="4">
    <source>
        <dbReference type="Proteomes" id="UP000002287"/>
    </source>
</evidence>
<feature type="compositionally biased region" description="Polar residues" evidence="2">
    <location>
        <begin position="761"/>
        <end position="773"/>
    </location>
</feature>
<feature type="region of interest" description="Disordered" evidence="2">
    <location>
        <begin position="747"/>
        <end position="773"/>
    </location>
</feature>
<evidence type="ECO:0000256" key="1">
    <source>
        <dbReference type="SAM" id="Coils"/>
    </source>
</evidence>
<feature type="compositionally biased region" description="Low complexity" evidence="2">
    <location>
        <begin position="538"/>
        <end position="553"/>
    </location>
</feature>
<feature type="compositionally biased region" description="Polar residues" evidence="2">
    <location>
        <begin position="597"/>
        <end position="609"/>
    </location>
</feature>
<feature type="region of interest" description="Disordered" evidence="2">
    <location>
        <begin position="583"/>
        <end position="612"/>
    </location>
</feature>
<gene>
    <name evidence="3" type="ordered locus">Bcep1808_2054</name>
</gene>
<feature type="compositionally biased region" description="Low complexity" evidence="2">
    <location>
        <begin position="848"/>
        <end position="876"/>
    </location>
</feature>
<accession>A4JFK3</accession>
<dbReference type="Proteomes" id="UP000002287">
    <property type="component" value="Chromosome 1"/>
</dbReference>
<reference evidence="4" key="1">
    <citation type="submission" date="2007-03" db="EMBL/GenBank/DDBJ databases">
        <title>Complete sequence of chromosome 1 of Burkholderia vietnamiensis G4.</title>
        <authorList>
            <consortium name="US DOE Joint Genome Institute"/>
            <person name="Copeland A."/>
            <person name="Lucas S."/>
            <person name="Lapidus A."/>
            <person name="Barry K."/>
            <person name="Detter J.C."/>
            <person name="Glavina del Rio T."/>
            <person name="Hammon N."/>
            <person name="Israni S."/>
            <person name="Dalin E."/>
            <person name="Tice H."/>
            <person name="Pitluck S."/>
            <person name="Chain P."/>
            <person name="Malfatti S."/>
            <person name="Shin M."/>
            <person name="Vergez L."/>
            <person name="Schmutz J."/>
            <person name="Larimer F."/>
            <person name="Land M."/>
            <person name="Hauser L."/>
            <person name="Kyrpides N."/>
            <person name="Tiedje J."/>
            <person name="Richardson P."/>
        </authorList>
    </citation>
    <scope>NUCLEOTIDE SEQUENCE [LARGE SCALE GENOMIC DNA]</scope>
    <source>
        <strain evidence="4">G4 / LMG 22486</strain>
    </source>
</reference>
<dbReference type="HOGENOM" id="CLU_295390_0_0_4"/>
<feature type="compositionally biased region" description="Polar residues" evidence="2">
    <location>
        <begin position="196"/>
        <end position="205"/>
    </location>
</feature>
<feature type="region of interest" description="Disordered" evidence="2">
    <location>
        <begin position="848"/>
        <end position="885"/>
    </location>
</feature>
<feature type="region of interest" description="Disordered" evidence="2">
    <location>
        <begin position="900"/>
        <end position="952"/>
    </location>
</feature>
<evidence type="ECO:0000313" key="3">
    <source>
        <dbReference type="EMBL" id="ABO55056.1"/>
    </source>
</evidence>
<keyword evidence="1" id="KW-0175">Coiled coil</keyword>
<feature type="region of interest" description="Disordered" evidence="2">
    <location>
        <begin position="195"/>
        <end position="214"/>
    </location>
</feature>
<proteinExistence type="predicted"/>
<evidence type="ECO:0000256" key="2">
    <source>
        <dbReference type="SAM" id="MobiDB-lite"/>
    </source>
</evidence>
<dbReference type="KEGG" id="bvi:Bcep1808_2054"/>
<dbReference type="EMBL" id="CP000614">
    <property type="protein sequence ID" value="ABO55056.1"/>
    <property type="molecule type" value="Genomic_DNA"/>
</dbReference>
<name>A4JFK3_BURVG</name>
<feature type="region of interest" description="Disordered" evidence="2">
    <location>
        <begin position="538"/>
        <end position="562"/>
    </location>
</feature>
<sequence length="1024" mass="108332">MSENTWGPRPRSFEELDAVEREQIEVANATIEPTALVRDATRDKLVARAALAKAERDWRPLAKHGADRRTRLQNMLDDAVDEAVAYAREQRIDRQILASHQVDLDGSTHLPASERSYGVLHGREFKRWATDTRMSATLTQYNYVDSGLGGLTSDVSHGTAEELSKQASDMMLGDFLEPSESELNAMRKQAGLATWPESNAKTSQKAPGEGWGQHSTSLRSAKFARFNEVFNDIRDGAQDQMIADHDALLRSVKGQQTPLSVIKKSIRAFKKSARAMGVEAGSKAEKDLVAQRAGELLLQGRRPHPDKAAVERRVATERALFDYQSDYLRYDAESRLRAKYGLPPEQGGAPQFPKLLKDPLLCALKSVVRHGQGEEHTPLRVSMNLETGTRLAEIVSRIETAEAALSKHDQESDRAAAALEEARGQYDAKSRRADRFIERLPGTREERDQVVKQLTTEAHEAVLGAGARPSRSSRPMAMDQTSVQTAGVATAEPNTESQTPAPREASAAMQTAASSFHFPWQSPIPALDALRPAAAPARAPQAAVESTSAATATHQISPAPSEWHVENGATARAIDLDVQAAPAERGANPVEPGAESSAVSTPRSSTPAQPANAASDELILAAHGAAPYLNNPNGPQSYFVTLRDGNGHERTEWGLNLERAIADSGLQIGDPVGRKPTAQESAPAANASATTAMTAAMSSVSTPPASTGLPEEGIVWETKAAAPTVSTPAASPVAPAVSASTSANAPSATAAADASPATAPMQSAAQPQQTSVSQLPITEKQSMNVNDSLSPAQAHDAQAPQAATSLTSLERIAMGANRAPSAEQPAATAPVEGLSGFAARRANLAAGVPAAAQQEGEGQGKHQGAGAAAAPHAPSADSQNLVSQASVSVADTTDAILSRLTAPGATEAQRAQAERARELAPAMRQNEQASADAWARARGSQNQHGATAADRNNHPLVKSMNAEFDAAQAAKGRTEAPELSPKQLDTMLSKITERRQHAQSLAAAHKQAQALAEGAVVRPKGPRM</sequence>
<organism evidence="3 4">
    <name type="scientific">Burkholderia vietnamiensis (strain G4 / LMG 22486)</name>
    <name type="common">Burkholderia cepacia (strain R1808)</name>
    <dbReference type="NCBI Taxonomy" id="269482"/>
    <lineage>
        <taxon>Bacteria</taxon>
        <taxon>Pseudomonadati</taxon>
        <taxon>Pseudomonadota</taxon>
        <taxon>Betaproteobacteria</taxon>
        <taxon>Burkholderiales</taxon>
        <taxon>Burkholderiaceae</taxon>
        <taxon>Burkholderia</taxon>
        <taxon>Burkholderia cepacia complex</taxon>
    </lineage>
</organism>
<feature type="coiled-coil region" evidence="1">
    <location>
        <begin position="391"/>
        <end position="439"/>
    </location>
</feature>
<dbReference type="AlphaFoldDB" id="A4JFK3"/>
<feature type="region of interest" description="Disordered" evidence="2">
    <location>
        <begin position="458"/>
        <end position="513"/>
    </location>
</feature>
<feature type="compositionally biased region" description="Polar residues" evidence="2">
    <location>
        <begin position="479"/>
        <end position="500"/>
    </location>
</feature>
<protein>
    <submittedName>
        <fullName evidence="3">Uncharacterized protein</fullName>
    </submittedName>
</protein>
<feature type="compositionally biased region" description="Low complexity" evidence="2">
    <location>
        <begin position="747"/>
        <end position="760"/>
    </location>
</feature>